<feature type="active site" evidence="5">
    <location>
        <position position="90"/>
    </location>
</feature>
<comment type="catalytic activity">
    <reaction evidence="3 4">
        <text>holo-[ACP] + malonyl-CoA = malonyl-[ACP] + CoA</text>
        <dbReference type="Rhea" id="RHEA:41792"/>
        <dbReference type="Rhea" id="RHEA-COMP:9623"/>
        <dbReference type="Rhea" id="RHEA-COMP:9685"/>
        <dbReference type="ChEBI" id="CHEBI:57287"/>
        <dbReference type="ChEBI" id="CHEBI:57384"/>
        <dbReference type="ChEBI" id="CHEBI:64479"/>
        <dbReference type="ChEBI" id="CHEBI:78449"/>
        <dbReference type="EC" id="2.3.1.39"/>
    </reaction>
</comment>
<dbReference type="EMBL" id="CACRTO010000008">
    <property type="protein sequence ID" value="VYT83546.1"/>
    <property type="molecule type" value="Genomic_DNA"/>
</dbReference>
<organism evidence="7">
    <name type="scientific">Clostridium tertium</name>
    <dbReference type="NCBI Taxonomy" id="1559"/>
    <lineage>
        <taxon>Bacteria</taxon>
        <taxon>Bacillati</taxon>
        <taxon>Bacillota</taxon>
        <taxon>Clostridia</taxon>
        <taxon>Eubacteriales</taxon>
        <taxon>Clostridiaceae</taxon>
        <taxon>Clostridium</taxon>
    </lineage>
</organism>
<dbReference type="NCBIfam" id="TIGR00128">
    <property type="entry name" value="fabD"/>
    <property type="match status" value="1"/>
</dbReference>
<dbReference type="InterPro" id="IPR001227">
    <property type="entry name" value="Ac_transferase_dom_sf"/>
</dbReference>
<evidence type="ECO:0000256" key="4">
    <source>
        <dbReference type="PIRNR" id="PIRNR000446"/>
    </source>
</evidence>
<comment type="similarity">
    <text evidence="4">Belongs to the fabD family.</text>
</comment>
<accession>A0A6N3A0H4</accession>
<dbReference type="PANTHER" id="PTHR42681">
    <property type="entry name" value="MALONYL-COA-ACYL CARRIER PROTEIN TRANSACYLASE, MITOCHONDRIAL"/>
    <property type="match status" value="1"/>
</dbReference>
<dbReference type="Pfam" id="PF00698">
    <property type="entry name" value="Acyl_transf_1"/>
    <property type="match status" value="1"/>
</dbReference>
<dbReference type="InterPro" id="IPR050858">
    <property type="entry name" value="Mal-CoA-ACP_Trans/PKS_FabD"/>
</dbReference>
<dbReference type="EC" id="2.3.1.39" evidence="4"/>
<dbReference type="PANTHER" id="PTHR42681:SF1">
    <property type="entry name" value="MALONYL-COA-ACYL CARRIER PROTEIN TRANSACYLASE, MITOCHONDRIAL"/>
    <property type="match status" value="1"/>
</dbReference>
<dbReference type="AlphaFoldDB" id="A0A6N3A0H4"/>
<name>A0A6N3A0H4_9CLOT</name>
<dbReference type="InterPro" id="IPR016035">
    <property type="entry name" value="Acyl_Trfase/lysoPLipase"/>
</dbReference>
<dbReference type="SUPFAM" id="SSF52151">
    <property type="entry name" value="FabD/lysophospholipase-like"/>
    <property type="match status" value="1"/>
</dbReference>
<keyword evidence="1 4" id="KW-0808">Transferase</keyword>
<dbReference type="InterPro" id="IPR024925">
    <property type="entry name" value="Malonyl_CoA-ACP_transAc"/>
</dbReference>
<evidence type="ECO:0000256" key="5">
    <source>
        <dbReference type="PIRSR" id="PIRSR000446-1"/>
    </source>
</evidence>
<evidence type="ECO:0000313" key="7">
    <source>
        <dbReference type="EMBL" id="VYT83546.1"/>
    </source>
</evidence>
<feature type="domain" description="Malonyl-CoA:ACP transacylase (MAT)" evidence="6">
    <location>
        <begin position="6"/>
        <end position="299"/>
    </location>
</feature>
<dbReference type="InterPro" id="IPR016036">
    <property type="entry name" value="Malonyl_transacylase_ACP-bd"/>
</dbReference>
<reference evidence="7" key="1">
    <citation type="submission" date="2019-11" db="EMBL/GenBank/DDBJ databases">
        <authorList>
            <person name="Feng L."/>
        </authorList>
    </citation>
    <scope>NUCLEOTIDE SEQUENCE</scope>
    <source>
        <strain evidence="7">CTertiumLFYP3</strain>
    </source>
</reference>
<keyword evidence="2 4" id="KW-0012">Acyltransferase</keyword>
<dbReference type="GO" id="GO:0005829">
    <property type="term" value="C:cytosol"/>
    <property type="evidence" value="ECO:0007669"/>
    <property type="project" value="TreeGrafter"/>
</dbReference>
<dbReference type="SMART" id="SM00827">
    <property type="entry name" value="PKS_AT"/>
    <property type="match status" value="1"/>
</dbReference>
<evidence type="ECO:0000256" key="2">
    <source>
        <dbReference type="ARBA" id="ARBA00023315"/>
    </source>
</evidence>
<evidence type="ECO:0000259" key="6">
    <source>
        <dbReference type="SMART" id="SM00827"/>
    </source>
</evidence>
<evidence type="ECO:0000256" key="3">
    <source>
        <dbReference type="ARBA" id="ARBA00048462"/>
    </source>
</evidence>
<dbReference type="PIRSF" id="PIRSF000446">
    <property type="entry name" value="Mct"/>
    <property type="match status" value="1"/>
</dbReference>
<dbReference type="Gene3D" id="3.30.70.250">
    <property type="entry name" value="Malonyl-CoA ACP transacylase, ACP-binding"/>
    <property type="match status" value="1"/>
</dbReference>
<feature type="active site" evidence="5">
    <location>
        <position position="199"/>
    </location>
</feature>
<dbReference type="InterPro" id="IPR004410">
    <property type="entry name" value="Malonyl_CoA-ACP_transAc_FabD"/>
</dbReference>
<dbReference type="InterPro" id="IPR014043">
    <property type="entry name" value="Acyl_transferase_dom"/>
</dbReference>
<dbReference type="FunFam" id="3.30.70.250:FF:000001">
    <property type="entry name" value="Malonyl CoA-acyl carrier protein transacylase"/>
    <property type="match status" value="1"/>
</dbReference>
<sequence>MKIAFIFAGQGSQYIGMGKELYDNIPACREVFDKAREVLDFDIKELIFNGDKEELNITENTQPSILITSIAAMKALEVKGLKASVVAGLSLGEYSALVAADAINFEEAVALVKKRGKYMQEAVPVGIGAMAAIIGLSVEKINDAVKEASNIGVVEIANYNTNNQIVIGGEKDAVERAKELCVEKGAKRAIDLKVSGPFHTSLLEEASVKLREEFKNVTFKDPNVKIISNVTADFINNKEEIKELLCKQVKSSVRWSESVSKMLDLGVDTFIELGPGRVLSSFIKEISKEKGLKVSIYNIEDMKSLEKTLEGIESKDDTK</sequence>
<gene>
    <name evidence="7" type="primary">fabD</name>
    <name evidence="7" type="ORF">CTLFYP3_00794</name>
</gene>
<protein>
    <recommendedName>
        <fullName evidence="4">Malonyl CoA-acyl carrier protein transacylase</fullName>
        <ecNumber evidence="4">2.3.1.39</ecNumber>
    </recommendedName>
</protein>
<dbReference type="SUPFAM" id="SSF55048">
    <property type="entry name" value="Probable ACP-binding domain of malonyl-CoA ACP transacylase"/>
    <property type="match status" value="1"/>
</dbReference>
<proteinExistence type="inferred from homology"/>
<dbReference type="GO" id="GO:0006633">
    <property type="term" value="P:fatty acid biosynthetic process"/>
    <property type="evidence" value="ECO:0007669"/>
    <property type="project" value="TreeGrafter"/>
</dbReference>
<dbReference type="Gene3D" id="3.40.366.10">
    <property type="entry name" value="Malonyl-Coenzyme A Acyl Carrier Protein, domain 2"/>
    <property type="match status" value="1"/>
</dbReference>
<evidence type="ECO:0000256" key="1">
    <source>
        <dbReference type="ARBA" id="ARBA00022679"/>
    </source>
</evidence>
<dbReference type="GO" id="GO:0004314">
    <property type="term" value="F:[acyl-carrier-protein] S-malonyltransferase activity"/>
    <property type="evidence" value="ECO:0007669"/>
    <property type="project" value="UniProtKB-EC"/>
</dbReference>